<keyword evidence="3" id="KW-1185">Reference proteome</keyword>
<proteinExistence type="predicted"/>
<gene>
    <name evidence="2" type="ORF">FAK_17340</name>
</gene>
<keyword evidence="1" id="KW-1133">Transmembrane helix</keyword>
<evidence type="ECO:0000313" key="2">
    <source>
        <dbReference type="EMBL" id="BEQ14668.1"/>
    </source>
</evidence>
<dbReference type="RefSeq" id="WP_338606371.1">
    <property type="nucleotide sequence ID" value="NZ_AP028679.1"/>
</dbReference>
<dbReference type="AlphaFoldDB" id="A0AAU9EYB1"/>
<feature type="transmembrane region" description="Helical" evidence="1">
    <location>
        <begin position="32"/>
        <end position="50"/>
    </location>
</feature>
<organism evidence="2 3">
    <name type="scientific">Desulfoferula mesophila</name>
    <dbReference type="NCBI Taxonomy" id="3058419"/>
    <lineage>
        <taxon>Bacteria</taxon>
        <taxon>Pseudomonadati</taxon>
        <taxon>Thermodesulfobacteriota</taxon>
        <taxon>Desulfarculia</taxon>
        <taxon>Desulfarculales</taxon>
        <taxon>Desulfarculaceae</taxon>
        <taxon>Desulfoferula</taxon>
    </lineage>
</organism>
<sequence length="65" mass="7711">MKRWLAWLPLVITAVLMWYARITNVGVTHYNLFLLGLLAWCFIIILFYRANRNPEEIEDNGKTLD</sequence>
<evidence type="ECO:0000256" key="1">
    <source>
        <dbReference type="SAM" id="Phobius"/>
    </source>
</evidence>
<accession>A0AAU9EYB1</accession>
<dbReference type="KEGG" id="dmp:FAK_17340"/>
<dbReference type="EMBL" id="AP028679">
    <property type="protein sequence ID" value="BEQ14668.1"/>
    <property type="molecule type" value="Genomic_DNA"/>
</dbReference>
<keyword evidence="1" id="KW-0472">Membrane</keyword>
<reference evidence="3" key="1">
    <citation type="journal article" date="2023" name="Arch. Microbiol.">
        <title>Desulfoferula mesophilus gen. nov. sp. nov., a mesophilic sulfate-reducing bacterium isolated from a brackish lake sediment.</title>
        <authorList>
            <person name="Watanabe T."/>
            <person name="Yabe T."/>
            <person name="Tsuji J.M."/>
            <person name="Fukui M."/>
        </authorList>
    </citation>
    <scope>NUCLEOTIDE SEQUENCE [LARGE SCALE GENOMIC DNA]</scope>
    <source>
        <strain evidence="3">12FAK</strain>
    </source>
</reference>
<evidence type="ECO:0000313" key="3">
    <source>
        <dbReference type="Proteomes" id="UP001366166"/>
    </source>
</evidence>
<name>A0AAU9EYB1_9BACT</name>
<dbReference type="Proteomes" id="UP001366166">
    <property type="component" value="Chromosome"/>
</dbReference>
<protein>
    <submittedName>
        <fullName evidence="2">Uncharacterized protein</fullName>
    </submittedName>
</protein>
<keyword evidence="1" id="KW-0812">Transmembrane</keyword>